<dbReference type="PANTHER" id="PTHR43806">
    <property type="entry name" value="PEPTIDASE S8"/>
    <property type="match status" value="1"/>
</dbReference>
<feature type="active site" description="Charge relay system" evidence="5 6">
    <location>
        <position position="231"/>
    </location>
</feature>
<dbReference type="Gene3D" id="3.40.50.200">
    <property type="entry name" value="Peptidase S8/S53 domain"/>
    <property type="match status" value="1"/>
</dbReference>
<dbReference type="GO" id="GO:0006508">
    <property type="term" value="P:proteolysis"/>
    <property type="evidence" value="ECO:0007669"/>
    <property type="project" value="UniProtKB-KW"/>
</dbReference>
<proteinExistence type="inferred from homology"/>
<evidence type="ECO:0000256" key="3">
    <source>
        <dbReference type="ARBA" id="ARBA00022801"/>
    </source>
</evidence>
<dbReference type="OrthoDB" id="9790784at2"/>
<dbReference type="InterPro" id="IPR054399">
    <property type="entry name" value="Fervidolysin-like_N_prodom"/>
</dbReference>
<feature type="domain" description="Peptidase S8/S53" evidence="8">
    <location>
        <begin position="165"/>
        <end position="433"/>
    </location>
</feature>
<evidence type="ECO:0000256" key="2">
    <source>
        <dbReference type="ARBA" id="ARBA00022670"/>
    </source>
</evidence>
<organism evidence="10 11">
    <name type="scientific">Stutzerimonas stutzeri</name>
    <name type="common">Pseudomonas stutzeri</name>
    <dbReference type="NCBI Taxonomy" id="316"/>
    <lineage>
        <taxon>Bacteria</taxon>
        <taxon>Pseudomonadati</taxon>
        <taxon>Pseudomonadota</taxon>
        <taxon>Gammaproteobacteria</taxon>
        <taxon>Pseudomonadales</taxon>
        <taxon>Pseudomonadaceae</taxon>
        <taxon>Stutzerimonas</taxon>
    </lineage>
</organism>
<sequence>MVMKRRVGIFLCALLATGAEQVAAKPDSTAAASLKAGRPFVQGELLVQFKSGVSDVAKSAVLTKQGAKAAQKLLDKMARKDAKGDLVHAKLGKGKKVDAALIARLSADPSVDFVEPNWVYHTQVANPNDPGLGMLWGLQGATTSPAHPYGSGALAAWNAGALCSKKVYVGIVDEGVMATHGDLRPNVWINPGEGSRADRLDNDGNGLVDDILGWDFAANNASIFDGPADDHGTHVAGTLAAVANNGAGVFGVCPTAKYITAKFLGANGGTTADAVKAINYLTQLKLAKKINLVATNNSWGGGGYSQALYDAIRAAGNANILFVVAAGNNGLNLDTTPSYPASYKLPNVIVVAAIDQTGQRAYFSNFGANSVHIAAPGVDILSTVPTATGTAGYAYMSGTSMATPHVTGAAALYASLNPCATSAKIREALLRLAVRDPQLTGVVQQNRRLDVSKIRRELTCTTP</sequence>
<feature type="chain" id="PRO_5002338759" evidence="7">
    <location>
        <begin position="25"/>
        <end position="463"/>
    </location>
</feature>
<feature type="signal peptide" evidence="7">
    <location>
        <begin position="1"/>
        <end position="24"/>
    </location>
</feature>
<dbReference type="InterPro" id="IPR022398">
    <property type="entry name" value="Peptidase_S8_His-AS"/>
</dbReference>
<keyword evidence="2 6" id="KW-0645">Protease</keyword>
<dbReference type="InterPro" id="IPR015500">
    <property type="entry name" value="Peptidase_S8_subtilisin-rel"/>
</dbReference>
<keyword evidence="3 6" id="KW-0378">Hydrolase</keyword>
<dbReference type="Proteomes" id="UP000032487">
    <property type="component" value="Unassembled WGS sequence"/>
</dbReference>
<dbReference type="PROSITE" id="PS00138">
    <property type="entry name" value="SUBTILASE_SER"/>
    <property type="match status" value="1"/>
</dbReference>
<evidence type="ECO:0000256" key="5">
    <source>
        <dbReference type="PIRSR" id="PIRSR615500-1"/>
    </source>
</evidence>
<dbReference type="PROSITE" id="PS51892">
    <property type="entry name" value="SUBTILASE"/>
    <property type="match status" value="1"/>
</dbReference>
<evidence type="ECO:0000313" key="10">
    <source>
        <dbReference type="EMBL" id="KJH85254.1"/>
    </source>
</evidence>
<feature type="active site" description="Charge relay system" evidence="5 6">
    <location>
        <position position="173"/>
    </location>
</feature>
<dbReference type="RefSeq" id="WP_045160023.1">
    <property type="nucleotide sequence ID" value="NZ_JYHV01000001.1"/>
</dbReference>
<dbReference type="CDD" id="cd07473">
    <property type="entry name" value="Peptidases_S8_Subtilisin_like"/>
    <property type="match status" value="1"/>
</dbReference>
<comment type="similarity">
    <text evidence="1 6">Belongs to the peptidase S8 family.</text>
</comment>
<dbReference type="PROSITE" id="PS00137">
    <property type="entry name" value="SUBTILASE_HIS"/>
    <property type="match status" value="1"/>
</dbReference>
<dbReference type="GO" id="GO:0004252">
    <property type="term" value="F:serine-type endopeptidase activity"/>
    <property type="evidence" value="ECO:0007669"/>
    <property type="project" value="UniProtKB-UniRule"/>
</dbReference>
<dbReference type="PATRIC" id="fig|316.101.peg.4129"/>
<dbReference type="PRINTS" id="PR00723">
    <property type="entry name" value="SUBTILISIN"/>
</dbReference>
<dbReference type="InterPro" id="IPR000209">
    <property type="entry name" value="Peptidase_S8/S53_dom"/>
</dbReference>
<evidence type="ECO:0000259" key="8">
    <source>
        <dbReference type="Pfam" id="PF00082"/>
    </source>
</evidence>
<dbReference type="InterPro" id="IPR050131">
    <property type="entry name" value="Peptidase_S8_subtilisin-like"/>
</dbReference>
<name>A0A0D9AX75_STUST</name>
<dbReference type="InterPro" id="IPR023828">
    <property type="entry name" value="Peptidase_S8_Ser-AS"/>
</dbReference>
<dbReference type="Pfam" id="PF00082">
    <property type="entry name" value="Peptidase_S8"/>
    <property type="match status" value="1"/>
</dbReference>
<evidence type="ECO:0000259" key="9">
    <source>
        <dbReference type="Pfam" id="PF22148"/>
    </source>
</evidence>
<protein>
    <submittedName>
        <fullName evidence="10">Serine protease</fullName>
    </submittedName>
</protein>
<feature type="active site" description="Charge relay system" evidence="5 6">
    <location>
        <position position="400"/>
    </location>
</feature>
<dbReference type="Pfam" id="PF22148">
    <property type="entry name" value="Fervidolysin_NPro-like"/>
    <property type="match status" value="1"/>
</dbReference>
<evidence type="ECO:0000256" key="4">
    <source>
        <dbReference type="ARBA" id="ARBA00022825"/>
    </source>
</evidence>
<evidence type="ECO:0000256" key="6">
    <source>
        <dbReference type="PROSITE-ProRule" id="PRU01240"/>
    </source>
</evidence>
<evidence type="ECO:0000313" key="11">
    <source>
        <dbReference type="Proteomes" id="UP000032487"/>
    </source>
</evidence>
<dbReference type="InterPro" id="IPR034204">
    <property type="entry name" value="PfSUB1-like_cat_dom"/>
</dbReference>
<feature type="domain" description="Fervidolysin-like N-terminal prodomain" evidence="9">
    <location>
        <begin position="28"/>
        <end position="117"/>
    </location>
</feature>
<keyword evidence="4 6" id="KW-0720">Serine protease</keyword>
<evidence type="ECO:0000256" key="1">
    <source>
        <dbReference type="ARBA" id="ARBA00011073"/>
    </source>
</evidence>
<dbReference type="PANTHER" id="PTHR43806:SF11">
    <property type="entry name" value="CEREVISIN-RELATED"/>
    <property type="match status" value="1"/>
</dbReference>
<dbReference type="EMBL" id="JYHV01000001">
    <property type="protein sequence ID" value="KJH85254.1"/>
    <property type="molecule type" value="Genomic_DNA"/>
</dbReference>
<gene>
    <name evidence="10" type="ORF">UF78_00340</name>
</gene>
<evidence type="ECO:0000256" key="7">
    <source>
        <dbReference type="SAM" id="SignalP"/>
    </source>
</evidence>
<comment type="caution">
    <text evidence="10">The sequence shown here is derived from an EMBL/GenBank/DDBJ whole genome shotgun (WGS) entry which is preliminary data.</text>
</comment>
<dbReference type="InterPro" id="IPR036852">
    <property type="entry name" value="Peptidase_S8/S53_dom_sf"/>
</dbReference>
<dbReference type="AlphaFoldDB" id="A0A0D9AX75"/>
<accession>A0A0D9AX75</accession>
<reference evidence="10 11" key="1">
    <citation type="submission" date="2015-02" db="EMBL/GenBank/DDBJ databases">
        <title>Draft genome sequence of Pseudomonas stutzeri NT0128 isolated from wheat (Triticum turgidum) rhizosphere.</title>
        <authorList>
            <person name="Tovi N."/>
            <person name="Frenk S."/>
            <person name="Hadar Y."/>
            <person name="Minz D."/>
        </authorList>
    </citation>
    <scope>NUCLEOTIDE SEQUENCE [LARGE SCALE GENOMIC DNA]</scope>
    <source>
        <strain evidence="10 11">NT0128</strain>
    </source>
</reference>
<keyword evidence="7" id="KW-0732">Signal</keyword>
<dbReference type="SUPFAM" id="SSF52743">
    <property type="entry name" value="Subtilisin-like"/>
    <property type="match status" value="1"/>
</dbReference>